<evidence type="ECO:0000313" key="9">
    <source>
        <dbReference type="Proteomes" id="UP000093044"/>
    </source>
</evidence>
<evidence type="ECO:0000259" key="7">
    <source>
        <dbReference type="Pfam" id="PF00892"/>
    </source>
</evidence>
<proteinExistence type="inferred from homology"/>
<name>A0A1B2I8L5_9BACT</name>
<keyword evidence="9" id="KW-1185">Reference proteome</keyword>
<comment type="subcellular location">
    <subcellularLocation>
        <location evidence="1">Membrane</location>
        <topology evidence="1">Multi-pass membrane protein</topology>
    </subcellularLocation>
</comment>
<keyword evidence="3 6" id="KW-0812">Transmembrane</keyword>
<keyword evidence="5 6" id="KW-0472">Membrane</keyword>
<dbReference type="KEGG" id="cpor:BED41_15010"/>
<sequence>MKMFKGRGKLSSYMLAAAVTFIWSITFVATKYLLGYLSPGEILLYRVAVAYVIFVAADPHRLPPLDLMTELKIAAAGFLGITLYFLCENTALSFSTASNVALLCSTAPLLTGVVSHIFTSSEKMSRRFVLGSVFCLIGIFFIIFNGRFVLKLNPLGDMIALLAALTFAGYSVVIRDVKCDYTPAQIARKMLFYTLISLLLLTLTPVVRLHPSQLMRPAVAGNILFLGLFASAFCTWGWNIVIWNLGAVKANNLIYLTPPITMLFSALILDERITLFAVAGGLLILAGVYISQKIH</sequence>
<feature type="transmembrane region" description="Helical" evidence="6">
    <location>
        <begin position="158"/>
        <end position="178"/>
    </location>
</feature>
<feature type="transmembrane region" description="Helical" evidence="6">
    <location>
        <begin position="12"/>
        <end position="30"/>
    </location>
</feature>
<comment type="similarity">
    <text evidence="2">Belongs to the EamA transporter family.</text>
</comment>
<keyword evidence="4 6" id="KW-1133">Transmembrane helix</keyword>
<evidence type="ECO:0000256" key="2">
    <source>
        <dbReference type="ARBA" id="ARBA00007362"/>
    </source>
</evidence>
<dbReference type="InterPro" id="IPR037185">
    <property type="entry name" value="EmrE-like"/>
</dbReference>
<feature type="transmembrane region" description="Helical" evidence="6">
    <location>
        <begin position="275"/>
        <end position="291"/>
    </location>
</feature>
<feature type="transmembrane region" description="Helical" evidence="6">
    <location>
        <begin position="219"/>
        <end position="241"/>
    </location>
</feature>
<gene>
    <name evidence="8" type="ORF">BED41_15010</name>
</gene>
<evidence type="ECO:0000256" key="6">
    <source>
        <dbReference type="SAM" id="Phobius"/>
    </source>
</evidence>
<dbReference type="OrthoDB" id="9813604at2"/>
<dbReference type="AlphaFoldDB" id="A0A1B2I8L5"/>
<evidence type="ECO:0000256" key="5">
    <source>
        <dbReference type="ARBA" id="ARBA00023136"/>
    </source>
</evidence>
<feature type="transmembrane region" description="Helical" evidence="6">
    <location>
        <begin position="71"/>
        <end position="94"/>
    </location>
</feature>
<reference evidence="8" key="1">
    <citation type="submission" date="2016-08" db="EMBL/GenBank/DDBJ databases">
        <title>Complete genome of Cloacibacillus porcorum.</title>
        <authorList>
            <person name="Looft T."/>
            <person name="Bayles D.O."/>
            <person name="Alt D.P."/>
        </authorList>
    </citation>
    <scope>NUCLEOTIDE SEQUENCE [LARGE SCALE GENOMIC DNA]</scope>
    <source>
        <strain evidence="8">CL-84</strain>
    </source>
</reference>
<dbReference type="EMBL" id="CP016757">
    <property type="protein sequence ID" value="ANZ46301.1"/>
    <property type="molecule type" value="Genomic_DNA"/>
</dbReference>
<evidence type="ECO:0000256" key="4">
    <source>
        <dbReference type="ARBA" id="ARBA00022989"/>
    </source>
</evidence>
<dbReference type="InterPro" id="IPR050638">
    <property type="entry name" value="AA-Vitamin_Transporters"/>
</dbReference>
<dbReference type="InterPro" id="IPR000620">
    <property type="entry name" value="EamA_dom"/>
</dbReference>
<dbReference type="GO" id="GO:0016020">
    <property type="term" value="C:membrane"/>
    <property type="evidence" value="ECO:0007669"/>
    <property type="project" value="UniProtKB-SubCell"/>
</dbReference>
<feature type="transmembrane region" description="Helical" evidence="6">
    <location>
        <begin position="42"/>
        <end position="59"/>
    </location>
</feature>
<protein>
    <recommendedName>
        <fullName evidence="7">EamA domain-containing protein</fullName>
    </recommendedName>
</protein>
<feature type="transmembrane region" description="Helical" evidence="6">
    <location>
        <begin position="190"/>
        <end position="207"/>
    </location>
</feature>
<evidence type="ECO:0000256" key="3">
    <source>
        <dbReference type="ARBA" id="ARBA00022692"/>
    </source>
</evidence>
<dbReference type="GeneID" id="83059156"/>
<feature type="transmembrane region" description="Helical" evidence="6">
    <location>
        <begin position="253"/>
        <end position="269"/>
    </location>
</feature>
<dbReference type="RefSeq" id="WP_066748197.1">
    <property type="nucleotide sequence ID" value="NZ_CP016757.1"/>
</dbReference>
<dbReference type="Pfam" id="PF00892">
    <property type="entry name" value="EamA"/>
    <property type="match status" value="2"/>
</dbReference>
<accession>A0A1B2I8L5</accession>
<evidence type="ECO:0000313" key="8">
    <source>
        <dbReference type="EMBL" id="ANZ46301.1"/>
    </source>
</evidence>
<dbReference type="SUPFAM" id="SSF103481">
    <property type="entry name" value="Multidrug resistance efflux transporter EmrE"/>
    <property type="match status" value="2"/>
</dbReference>
<dbReference type="PANTHER" id="PTHR32322">
    <property type="entry name" value="INNER MEMBRANE TRANSPORTER"/>
    <property type="match status" value="1"/>
</dbReference>
<dbReference type="STRING" id="1197717.BED41_15010"/>
<organism evidence="8 9">
    <name type="scientific">Cloacibacillus porcorum</name>
    <dbReference type="NCBI Taxonomy" id="1197717"/>
    <lineage>
        <taxon>Bacteria</taxon>
        <taxon>Thermotogati</taxon>
        <taxon>Synergistota</taxon>
        <taxon>Synergistia</taxon>
        <taxon>Synergistales</taxon>
        <taxon>Synergistaceae</taxon>
        <taxon>Cloacibacillus</taxon>
    </lineage>
</organism>
<evidence type="ECO:0000256" key="1">
    <source>
        <dbReference type="ARBA" id="ARBA00004141"/>
    </source>
</evidence>
<feature type="transmembrane region" description="Helical" evidence="6">
    <location>
        <begin position="128"/>
        <end position="146"/>
    </location>
</feature>
<dbReference type="Proteomes" id="UP000093044">
    <property type="component" value="Chromosome"/>
</dbReference>
<feature type="domain" description="EamA" evidence="7">
    <location>
        <begin position="12"/>
        <end position="143"/>
    </location>
</feature>
<dbReference type="PANTHER" id="PTHR32322:SF2">
    <property type="entry name" value="EAMA DOMAIN-CONTAINING PROTEIN"/>
    <property type="match status" value="1"/>
</dbReference>
<feature type="domain" description="EamA" evidence="7">
    <location>
        <begin position="155"/>
        <end position="290"/>
    </location>
</feature>